<proteinExistence type="predicted"/>
<accession>A0A518C6X7</accession>
<evidence type="ECO:0000313" key="2">
    <source>
        <dbReference type="Proteomes" id="UP000318626"/>
    </source>
</evidence>
<dbReference type="AlphaFoldDB" id="A0A518C6X7"/>
<evidence type="ECO:0008006" key="3">
    <source>
        <dbReference type="Google" id="ProtNLM"/>
    </source>
</evidence>
<keyword evidence="2" id="KW-1185">Reference proteome</keyword>
<sequence length="142" mass="16901" precursor="true">MPQGKWICAVVVRRTQLGMEFWLKSDQKSARWAFPDFPLADHSDHHQIVHHIQDRWHLLVRPLASKPVATLRRSRNEEPGVIKAHVFQYIGKYPEATGPVDFRFRWCLLEEAQRRIRRKPLQRIVQDVHREFSDHVPLFDPP</sequence>
<gene>
    <name evidence="1" type="ORF">Pan97_19990</name>
</gene>
<dbReference type="Proteomes" id="UP000318626">
    <property type="component" value="Chromosome"/>
</dbReference>
<organism evidence="1 2">
    <name type="scientific">Bremerella volcania</name>
    <dbReference type="NCBI Taxonomy" id="2527984"/>
    <lineage>
        <taxon>Bacteria</taxon>
        <taxon>Pseudomonadati</taxon>
        <taxon>Planctomycetota</taxon>
        <taxon>Planctomycetia</taxon>
        <taxon>Pirellulales</taxon>
        <taxon>Pirellulaceae</taxon>
        <taxon>Bremerella</taxon>
    </lineage>
</organism>
<reference evidence="2" key="1">
    <citation type="submission" date="2019-02" db="EMBL/GenBank/DDBJ databases">
        <title>Deep-cultivation of Planctomycetes and their phenomic and genomic characterization uncovers novel biology.</title>
        <authorList>
            <person name="Wiegand S."/>
            <person name="Jogler M."/>
            <person name="Boedeker C."/>
            <person name="Pinto D."/>
            <person name="Vollmers J."/>
            <person name="Rivas-Marin E."/>
            <person name="Kohn T."/>
            <person name="Peeters S.H."/>
            <person name="Heuer A."/>
            <person name="Rast P."/>
            <person name="Oberbeckmann S."/>
            <person name="Bunk B."/>
            <person name="Jeske O."/>
            <person name="Meyerdierks A."/>
            <person name="Storesund J.E."/>
            <person name="Kallscheuer N."/>
            <person name="Luecker S."/>
            <person name="Lage O.M."/>
            <person name="Pohl T."/>
            <person name="Merkel B.J."/>
            <person name="Hornburger P."/>
            <person name="Mueller R.-W."/>
            <person name="Bruemmer F."/>
            <person name="Labrenz M."/>
            <person name="Spormann A.M."/>
            <person name="Op den Camp H."/>
            <person name="Overmann J."/>
            <person name="Amann R."/>
            <person name="Jetten M.S.M."/>
            <person name="Mascher T."/>
            <person name="Medema M.H."/>
            <person name="Devos D.P."/>
            <person name="Kaster A.-K."/>
            <person name="Ovreas L."/>
            <person name="Rohde M."/>
            <person name="Galperin M.Y."/>
            <person name="Jogler C."/>
        </authorList>
    </citation>
    <scope>NUCLEOTIDE SEQUENCE [LARGE SCALE GENOMIC DNA]</scope>
    <source>
        <strain evidence="2">Pan97</strain>
    </source>
</reference>
<dbReference type="EMBL" id="CP036289">
    <property type="protein sequence ID" value="QDU74979.1"/>
    <property type="molecule type" value="Genomic_DNA"/>
</dbReference>
<dbReference type="RefSeq" id="WP_144972003.1">
    <property type="nucleotide sequence ID" value="NZ_CP036289.1"/>
</dbReference>
<name>A0A518C6X7_9BACT</name>
<evidence type="ECO:0000313" key="1">
    <source>
        <dbReference type="EMBL" id="QDU74979.1"/>
    </source>
</evidence>
<protein>
    <recommendedName>
        <fullName evidence="3">Nudix hydrolase domain-containing protein</fullName>
    </recommendedName>
</protein>
<dbReference type="KEGG" id="bvo:Pan97_19990"/>
<dbReference type="OrthoDB" id="288881at2"/>